<reference evidence="9" key="1">
    <citation type="submission" date="2022-11" db="EMBL/GenBank/DDBJ databases">
        <authorList>
            <person name="Petersen C."/>
        </authorList>
    </citation>
    <scope>NUCLEOTIDE SEQUENCE</scope>
    <source>
        <strain evidence="9">IBT 21917</strain>
    </source>
</reference>
<dbReference type="EMBL" id="JAPQKO010000006">
    <property type="protein sequence ID" value="KAJ5155204.1"/>
    <property type="molecule type" value="Genomic_DNA"/>
</dbReference>
<keyword evidence="10" id="KW-1185">Reference proteome</keyword>
<evidence type="ECO:0000313" key="10">
    <source>
        <dbReference type="Proteomes" id="UP001146351"/>
    </source>
</evidence>
<dbReference type="PROSITE" id="PS50071">
    <property type="entry name" value="HOMEOBOX_2"/>
    <property type="match status" value="1"/>
</dbReference>
<comment type="subcellular location">
    <subcellularLocation>
        <location evidence="1 5 6">Nucleus</location>
    </subcellularLocation>
</comment>
<reference evidence="9" key="2">
    <citation type="journal article" date="2023" name="IMA Fungus">
        <title>Comparative genomic study of the Penicillium genus elucidates a diverse pangenome and 15 lateral gene transfer events.</title>
        <authorList>
            <person name="Petersen C."/>
            <person name="Sorensen T."/>
            <person name="Nielsen M.R."/>
            <person name="Sondergaard T.E."/>
            <person name="Sorensen J.L."/>
            <person name="Fitzpatrick D.A."/>
            <person name="Frisvad J.C."/>
            <person name="Nielsen K.L."/>
        </authorList>
    </citation>
    <scope>NUCLEOTIDE SEQUENCE</scope>
    <source>
        <strain evidence="9">IBT 21917</strain>
    </source>
</reference>
<keyword evidence="2 5" id="KW-0238">DNA-binding</keyword>
<feature type="compositionally biased region" description="Low complexity" evidence="7">
    <location>
        <begin position="10"/>
        <end position="44"/>
    </location>
</feature>
<proteinExistence type="predicted"/>
<dbReference type="InterPro" id="IPR017970">
    <property type="entry name" value="Homeobox_CS"/>
</dbReference>
<evidence type="ECO:0000259" key="8">
    <source>
        <dbReference type="PROSITE" id="PS50071"/>
    </source>
</evidence>
<dbReference type="GO" id="GO:0000978">
    <property type="term" value="F:RNA polymerase II cis-regulatory region sequence-specific DNA binding"/>
    <property type="evidence" value="ECO:0007669"/>
    <property type="project" value="TreeGrafter"/>
</dbReference>
<dbReference type="GO" id="GO:0000981">
    <property type="term" value="F:DNA-binding transcription factor activity, RNA polymerase II-specific"/>
    <property type="evidence" value="ECO:0007669"/>
    <property type="project" value="InterPro"/>
</dbReference>
<feature type="region of interest" description="Disordered" evidence="7">
    <location>
        <begin position="1"/>
        <end position="84"/>
    </location>
</feature>
<evidence type="ECO:0000256" key="4">
    <source>
        <dbReference type="ARBA" id="ARBA00023242"/>
    </source>
</evidence>
<dbReference type="SMART" id="SM00389">
    <property type="entry name" value="HOX"/>
    <property type="match status" value="1"/>
</dbReference>
<dbReference type="OrthoDB" id="6159439at2759"/>
<dbReference type="PANTHER" id="PTHR24324:SF5">
    <property type="entry name" value="HEMATOPOIETICALLY-EXPRESSED HOMEOBOX PROTEIN HHEX"/>
    <property type="match status" value="1"/>
</dbReference>
<evidence type="ECO:0000256" key="1">
    <source>
        <dbReference type="ARBA" id="ARBA00004123"/>
    </source>
</evidence>
<dbReference type="Proteomes" id="UP001146351">
    <property type="component" value="Unassembled WGS sequence"/>
</dbReference>
<dbReference type="SUPFAM" id="SSF46689">
    <property type="entry name" value="Homeodomain-like"/>
    <property type="match status" value="1"/>
</dbReference>
<comment type="caution">
    <text evidence="9">The sequence shown here is derived from an EMBL/GenBank/DDBJ whole genome shotgun (WGS) entry which is preliminary data.</text>
</comment>
<organism evidence="9 10">
    <name type="scientific">Penicillium capsulatum</name>
    <dbReference type="NCBI Taxonomy" id="69766"/>
    <lineage>
        <taxon>Eukaryota</taxon>
        <taxon>Fungi</taxon>
        <taxon>Dikarya</taxon>
        <taxon>Ascomycota</taxon>
        <taxon>Pezizomycotina</taxon>
        <taxon>Eurotiomycetes</taxon>
        <taxon>Eurotiomycetidae</taxon>
        <taxon>Eurotiales</taxon>
        <taxon>Aspergillaceae</taxon>
        <taxon>Penicillium</taxon>
    </lineage>
</organism>
<dbReference type="Gene3D" id="1.10.10.60">
    <property type="entry name" value="Homeodomain-like"/>
    <property type="match status" value="1"/>
</dbReference>
<dbReference type="PROSITE" id="PS00027">
    <property type="entry name" value="HOMEOBOX_1"/>
    <property type="match status" value="1"/>
</dbReference>
<keyword evidence="3 5" id="KW-0371">Homeobox</keyword>
<evidence type="ECO:0000256" key="3">
    <source>
        <dbReference type="ARBA" id="ARBA00023155"/>
    </source>
</evidence>
<evidence type="ECO:0000313" key="9">
    <source>
        <dbReference type="EMBL" id="KAJ5155204.1"/>
    </source>
</evidence>
<dbReference type="InterPro" id="IPR051000">
    <property type="entry name" value="Homeobox_DNA-bind_prot"/>
</dbReference>
<dbReference type="PANTHER" id="PTHR24324">
    <property type="entry name" value="HOMEOBOX PROTEIN HHEX"/>
    <property type="match status" value="1"/>
</dbReference>
<keyword evidence="4 5" id="KW-0539">Nucleus</keyword>
<sequence>MSLLTETPDPSMGAGTATASSSPPNSTPSPSTSSATAASGSASRRPPRKSTLTQQQKNNKRQRATQDQLGTLEVEFNKNPTPTAATRERIAQDINMTERSVQIWFQNRRAKIKMLAKKSIETGEGCDSIPESMRHYLAMQFDPTKPGTRDPFGRSAGYGVPGVYTSESNPSGKVVISHFTCRSLSIGSWRRIGQNAMDLVVFYSPDKACMTYYINNDSAGYKIEYPFSYIKKIALETGDPTPGPNGAPPRPGGLVVELNRPPMFYMDSSNSGGFYQCGDFTEEQQASQIMVHHLGGHPKVLSVQLAKLVSLESFQNRMAYNGTNNNFAVPGAMSPPYIQRPASQPNHFVHPNFMNLYQDTNHLGFNAPAARGHKRQRSRSVPAAVDIAGMQAPMPSFHMPQTPAPYNHPDSSIYAPVPQSAHALPTDLRIETEGYGLDFRTNPISATTAASPSDFASPSMFSNAAQGESTPVASMAPQFNVPYVSAGPSDSSTVGSHAASPYSGVSPADPMIANHSPPLSNMSHSSSDMYGFAHDHQSAFAEEGLSMNDMYPKHHVNYGVSHDASGYEIPMHGMSGHGSPALGDYSHGMVNLDEINSQGLHTGS</sequence>
<evidence type="ECO:0000256" key="6">
    <source>
        <dbReference type="RuleBase" id="RU000682"/>
    </source>
</evidence>
<dbReference type="Pfam" id="PF00046">
    <property type="entry name" value="Homeodomain"/>
    <property type="match status" value="1"/>
</dbReference>
<feature type="domain" description="Homeobox" evidence="8">
    <location>
        <begin position="55"/>
        <end position="115"/>
    </location>
</feature>
<evidence type="ECO:0000256" key="7">
    <source>
        <dbReference type="SAM" id="MobiDB-lite"/>
    </source>
</evidence>
<dbReference type="InterPro" id="IPR001356">
    <property type="entry name" value="HD"/>
</dbReference>
<protein>
    <submittedName>
        <fullName evidence="9">Homeodomain</fullName>
    </submittedName>
</protein>
<dbReference type="CDD" id="cd00086">
    <property type="entry name" value="homeodomain"/>
    <property type="match status" value="1"/>
</dbReference>
<evidence type="ECO:0000256" key="2">
    <source>
        <dbReference type="ARBA" id="ARBA00023125"/>
    </source>
</evidence>
<dbReference type="GO" id="GO:0005634">
    <property type="term" value="C:nucleus"/>
    <property type="evidence" value="ECO:0007669"/>
    <property type="project" value="UniProtKB-SubCell"/>
</dbReference>
<accession>A0A9W9LGB2</accession>
<dbReference type="InterPro" id="IPR057939">
    <property type="entry name" value="TRF2_HOY1_PH"/>
</dbReference>
<name>A0A9W9LGB2_9EURO</name>
<dbReference type="GO" id="GO:0030154">
    <property type="term" value="P:cell differentiation"/>
    <property type="evidence" value="ECO:0007669"/>
    <property type="project" value="TreeGrafter"/>
</dbReference>
<evidence type="ECO:0000256" key="5">
    <source>
        <dbReference type="PROSITE-ProRule" id="PRU00108"/>
    </source>
</evidence>
<gene>
    <name evidence="9" type="ORF">N7492_008007</name>
</gene>
<dbReference type="Pfam" id="PF24818">
    <property type="entry name" value="PH_TRF2_HOY1"/>
    <property type="match status" value="1"/>
</dbReference>
<feature type="DNA-binding region" description="Homeobox" evidence="5">
    <location>
        <begin position="57"/>
        <end position="116"/>
    </location>
</feature>
<dbReference type="AlphaFoldDB" id="A0A9W9LGB2"/>
<dbReference type="InterPro" id="IPR009057">
    <property type="entry name" value="Homeodomain-like_sf"/>
</dbReference>